<protein>
    <submittedName>
        <fullName evidence="1">Uncharacterized protein</fullName>
    </submittedName>
</protein>
<reference evidence="1 2" key="1">
    <citation type="submission" date="2016-03" db="EMBL/GenBank/DDBJ databases">
        <title>Niastella vici sp. nov., isolated from farmland soil.</title>
        <authorList>
            <person name="Chen L."/>
            <person name="Wang D."/>
            <person name="Yang S."/>
            <person name="Wang G."/>
        </authorList>
    </citation>
    <scope>NUCLEOTIDE SEQUENCE [LARGE SCALE GENOMIC DNA]</scope>
    <source>
        <strain evidence="1 2">DJ57</strain>
    </source>
</reference>
<dbReference type="Proteomes" id="UP000192796">
    <property type="component" value="Unassembled WGS sequence"/>
</dbReference>
<gene>
    <name evidence="1" type="ORF">A3860_36560</name>
</gene>
<evidence type="ECO:0000313" key="1">
    <source>
        <dbReference type="EMBL" id="OQP59685.1"/>
    </source>
</evidence>
<sequence length="209" mass="24154">MSEKVNGFLVLRKSGTMDTVEPYKRLFRVGAKEYRGMERAHLYDIDEDYIKKKLPPDLHIIIKKNHEESNDLLFVELIRDLEEAKKILQYVRGKNDLSELIAIRSDIISEIKGTVDIDPAEIEWLGYDILSFGGDSLILNGIFFKPDHFSKWIPWINDNGLFAGKEQVQAYIDDYLQLASDDIVEDHIPSPYRFDAVRIGRVLPVNPMN</sequence>
<dbReference type="EMBL" id="LVYD01000074">
    <property type="protein sequence ID" value="OQP59685.1"/>
    <property type="molecule type" value="Genomic_DNA"/>
</dbReference>
<evidence type="ECO:0000313" key="2">
    <source>
        <dbReference type="Proteomes" id="UP000192796"/>
    </source>
</evidence>
<name>A0A1V9FMV2_9BACT</name>
<keyword evidence="2" id="KW-1185">Reference proteome</keyword>
<proteinExistence type="predicted"/>
<dbReference type="AlphaFoldDB" id="A0A1V9FMV2"/>
<organism evidence="1 2">
    <name type="scientific">Niastella vici</name>
    <dbReference type="NCBI Taxonomy" id="1703345"/>
    <lineage>
        <taxon>Bacteria</taxon>
        <taxon>Pseudomonadati</taxon>
        <taxon>Bacteroidota</taxon>
        <taxon>Chitinophagia</taxon>
        <taxon>Chitinophagales</taxon>
        <taxon>Chitinophagaceae</taxon>
        <taxon>Niastella</taxon>
    </lineage>
</organism>
<comment type="caution">
    <text evidence="1">The sequence shown here is derived from an EMBL/GenBank/DDBJ whole genome shotgun (WGS) entry which is preliminary data.</text>
</comment>
<accession>A0A1V9FMV2</accession>